<evidence type="ECO:0000256" key="7">
    <source>
        <dbReference type="ARBA" id="ARBA00023136"/>
    </source>
</evidence>
<keyword evidence="5 8" id="KW-0812">Transmembrane</keyword>
<keyword evidence="10" id="KW-1185">Reference proteome</keyword>
<dbReference type="Proteomes" id="UP000248764">
    <property type="component" value="Unassembled WGS sequence"/>
</dbReference>
<dbReference type="InterPro" id="IPR037294">
    <property type="entry name" value="ABC_BtuC-like"/>
</dbReference>
<dbReference type="GO" id="GO:0022857">
    <property type="term" value="F:transmembrane transporter activity"/>
    <property type="evidence" value="ECO:0007669"/>
    <property type="project" value="InterPro"/>
</dbReference>
<feature type="transmembrane region" description="Helical" evidence="8">
    <location>
        <begin position="313"/>
        <end position="331"/>
    </location>
</feature>
<feature type="transmembrane region" description="Helical" evidence="8">
    <location>
        <begin position="71"/>
        <end position="88"/>
    </location>
</feature>
<keyword evidence="3" id="KW-0813">Transport</keyword>
<comment type="subcellular location">
    <subcellularLocation>
        <location evidence="1">Cell membrane</location>
        <topology evidence="1">Multi-pass membrane protein</topology>
    </subcellularLocation>
</comment>
<dbReference type="PANTHER" id="PTHR30472:SF25">
    <property type="entry name" value="ABC TRANSPORTER PERMEASE PROTEIN MJ0876-RELATED"/>
    <property type="match status" value="1"/>
</dbReference>
<proteinExistence type="inferred from homology"/>
<keyword evidence="6 8" id="KW-1133">Transmembrane helix</keyword>
<dbReference type="CDD" id="cd06550">
    <property type="entry name" value="TM_ABC_iron-siderophores_like"/>
    <property type="match status" value="1"/>
</dbReference>
<organism evidence="9 10">
    <name type="scientific">Jiangella anatolica</name>
    <dbReference type="NCBI Taxonomy" id="2670374"/>
    <lineage>
        <taxon>Bacteria</taxon>
        <taxon>Bacillati</taxon>
        <taxon>Actinomycetota</taxon>
        <taxon>Actinomycetes</taxon>
        <taxon>Jiangellales</taxon>
        <taxon>Jiangellaceae</taxon>
        <taxon>Jiangella</taxon>
    </lineage>
</organism>
<keyword evidence="4" id="KW-1003">Cell membrane</keyword>
<accession>A0A2W2B9L3</accession>
<evidence type="ECO:0000256" key="2">
    <source>
        <dbReference type="ARBA" id="ARBA00007935"/>
    </source>
</evidence>
<protein>
    <submittedName>
        <fullName evidence="9">ABC transporter permease</fullName>
    </submittedName>
</protein>
<evidence type="ECO:0000313" key="9">
    <source>
        <dbReference type="EMBL" id="PZF82782.1"/>
    </source>
</evidence>
<reference evidence="9 10" key="1">
    <citation type="submission" date="2018-01" db="EMBL/GenBank/DDBJ databases">
        <title>Draft genome sequence of Jiangella sp. GTF31.</title>
        <authorList>
            <person name="Sahin N."/>
            <person name="Ay H."/>
            <person name="Saygin H."/>
        </authorList>
    </citation>
    <scope>NUCLEOTIDE SEQUENCE [LARGE SCALE GENOMIC DNA]</scope>
    <source>
        <strain evidence="9 10">GTF31</strain>
    </source>
</reference>
<dbReference type="PANTHER" id="PTHR30472">
    <property type="entry name" value="FERRIC ENTEROBACTIN TRANSPORT SYSTEM PERMEASE PROTEIN"/>
    <property type="match status" value="1"/>
</dbReference>
<evidence type="ECO:0000313" key="10">
    <source>
        <dbReference type="Proteomes" id="UP000248764"/>
    </source>
</evidence>
<feature type="transmembrane region" description="Helical" evidence="8">
    <location>
        <begin position="100"/>
        <end position="117"/>
    </location>
</feature>
<comment type="similarity">
    <text evidence="2">Belongs to the binding-protein-dependent transport system permease family. FecCD subfamily.</text>
</comment>
<comment type="caution">
    <text evidence="9">The sequence shown here is derived from an EMBL/GenBank/DDBJ whole genome shotgun (WGS) entry which is preliminary data.</text>
</comment>
<dbReference type="Gene3D" id="1.10.3470.10">
    <property type="entry name" value="ABC transporter involved in vitamin B12 uptake, BtuC"/>
    <property type="match status" value="1"/>
</dbReference>
<name>A0A2W2B9L3_9ACTN</name>
<evidence type="ECO:0000256" key="6">
    <source>
        <dbReference type="ARBA" id="ARBA00022989"/>
    </source>
</evidence>
<feature type="transmembrane region" description="Helical" evidence="8">
    <location>
        <begin position="123"/>
        <end position="143"/>
    </location>
</feature>
<dbReference type="GO" id="GO:0005886">
    <property type="term" value="C:plasma membrane"/>
    <property type="evidence" value="ECO:0007669"/>
    <property type="project" value="UniProtKB-SubCell"/>
</dbReference>
<dbReference type="GO" id="GO:0033214">
    <property type="term" value="P:siderophore-iron import into cell"/>
    <property type="evidence" value="ECO:0007669"/>
    <property type="project" value="TreeGrafter"/>
</dbReference>
<evidence type="ECO:0000256" key="5">
    <source>
        <dbReference type="ARBA" id="ARBA00022692"/>
    </source>
</evidence>
<sequence length="338" mass="34407">MRPVRLSGRWLAGSLAVLVAVALLGLAVGPAGLPLRGVLTEIVNLVPGVELGGGLDEQQAAVLWQLRAPRVVLGLMVGAMLAIAGAGYQGVFRNPLADPYLLGVAAGAGLGATFAIVSGGSRLLVAPAAFAGGVLGVAATYALGRTVGGRSTNSLILAGVAVSAFLTSVQTYANQRHSDTLREVYGWILGRLLTAGWDEVLTVLPYIAVSTIVLLAHRRLLDVLSVGPDEAGTLGVPAARVRLIVVLAATLGTAAAVSVSGLIGFVGIVVPHLVRMLAGSSYRIVLPLAAIAGATFLVVADLVARTVVSPGELPVGVVTAFVGAPFFTLVLRSARRAW</sequence>
<feature type="transmembrane region" description="Helical" evidence="8">
    <location>
        <begin position="282"/>
        <end position="307"/>
    </location>
</feature>
<dbReference type="Pfam" id="PF01032">
    <property type="entry name" value="FecCD"/>
    <property type="match status" value="1"/>
</dbReference>
<dbReference type="InterPro" id="IPR000522">
    <property type="entry name" value="ABC_transptr_permease_BtuC"/>
</dbReference>
<evidence type="ECO:0000256" key="4">
    <source>
        <dbReference type="ARBA" id="ARBA00022475"/>
    </source>
</evidence>
<evidence type="ECO:0000256" key="1">
    <source>
        <dbReference type="ARBA" id="ARBA00004651"/>
    </source>
</evidence>
<feature type="transmembrane region" description="Helical" evidence="8">
    <location>
        <begin position="155"/>
        <end position="173"/>
    </location>
</feature>
<evidence type="ECO:0000256" key="3">
    <source>
        <dbReference type="ARBA" id="ARBA00022448"/>
    </source>
</evidence>
<evidence type="ECO:0000256" key="8">
    <source>
        <dbReference type="SAM" id="Phobius"/>
    </source>
</evidence>
<dbReference type="SUPFAM" id="SSF81345">
    <property type="entry name" value="ABC transporter involved in vitamin B12 uptake, BtuC"/>
    <property type="match status" value="1"/>
</dbReference>
<dbReference type="EMBL" id="POTW01000033">
    <property type="protein sequence ID" value="PZF82782.1"/>
    <property type="molecule type" value="Genomic_DNA"/>
</dbReference>
<dbReference type="FunFam" id="1.10.3470.10:FF:000001">
    <property type="entry name" value="Vitamin B12 ABC transporter permease BtuC"/>
    <property type="match status" value="1"/>
</dbReference>
<gene>
    <name evidence="9" type="ORF">C1I92_15220</name>
</gene>
<feature type="transmembrane region" description="Helical" evidence="8">
    <location>
        <begin position="243"/>
        <end position="270"/>
    </location>
</feature>
<keyword evidence="7 8" id="KW-0472">Membrane</keyword>
<dbReference type="AlphaFoldDB" id="A0A2W2B9L3"/>